<dbReference type="Proteomes" id="UP000683925">
    <property type="component" value="Unassembled WGS sequence"/>
</dbReference>
<evidence type="ECO:0000313" key="2">
    <source>
        <dbReference type="EMBL" id="CAD8202941.1"/>
    </source>
</evidence>
<sequence>MGNYSCFTTVDATKVEEEIITSSKQDSIIKSQGDSLQLANFEELIQDHSQMYAFQNGDGLLSSRPNSPRSQHIIIYLEPKIVVDEEVKFQQDGIKGILSARTYEQYPESSCSSLNYKEKPQKKVQFRD</sequence>
<evidence type="ECO:0000256" key="1">
    <source>
        <dbReference type="SAM" id="MobiDB-lite"/>
    </source>
</evidence>
<evidence type="ECO:0000313" key="3">
    <source>
        <dbReference type="Proteomes" id="UP000683925"/>
    </source>
</evidence>
<feature type="compositionally biased region" description="Basic and acidic residues" evidence="1">
    <location>
        <begin position="116"/>
        <end position="128"/>
    </location>
</feature>
<name>A0A8S1XNY7_PAROT</name>
<accession>A0A8S1XNY7</accession>
<protein>
    <submittedName>
        <fullName evidence="2">Uncharacterized protein</fullName>
    </submittedName>
</protein>
<dbReference type="EMBL" id="CAJJDP010000128">
    <property type="protein sequence ID" value="CAD8202941.1"/>
    <property type="molecule type" value="Genomic_DNA"/>
</dbReference>
<organism evidence="2 3">
    <name type="scientific">Paramecium octaurelia</name>
    <dbReference type="NCBI Taxonomy" id="43137"/>
    <lineage>
        <taxon>Eukaryota</taxon>
        <taxon>Sar</taxon>
        <taxon>Alveolata</taxon>
        <taxon>Ciliophora</taxon>
        <taxon>Intramacronucleata</taxon>
        <taxon>Oligohymenophorea</taxon>
        <taxon>Peniculida</taxon>
        <taxon>Parameciidae</taxon>
        <taxon>Paramecium</taxon>
    </lineage>
</organism>
<comment type="caution">
    <text evidence="2">The sequence shown here is derived from an EMBL/GenBank/DDBJ whole genome shotgun (WGS) entry which is preliminary data.</text>
</comment>
<feature type="region of interest" description="Disordered" evidence="1">
    <location>
        <begin position="109"/>
        <end position="128"/>
    </location>
</feature>
<gene>
    <name evidence="2" type="ORF">POCTA_138.1.T1280161</name>
</gene>
<dbReference type="AlphaFoldDB" id="A0A8S1XNY7"/>
<keyword evidence="3" id="KW-1185">Reference proteome</keyword>
<proteinExistence type="predicted"/>
<dbReference type="OrthoDB" id="10287166at2759"/>
<reference evidence="2" key="1">
    <citation type="submission" date="2021-01" db="EMBL/GenBank/DDBJ databases">
        <authorList>
            <consortium name="Genoscope - CEA"/>
            <person name="William W."/>
        </authorList>
    </citation>
    <scope>NUCLEOTIDE SEQUENCE</scope>
</reference>
<dbReference type="OMA" id="YCCITAI"/>